<evidence type="ECO:0000259" key="5">
    <source>
        <dbReference type="PROSITE" id="PS50048"/>
    </source>
</evidence>
<dbReference type="PANTHER" id="PTHR31668">
    <property type="entry name" value="GLUCOSE TRANSPORT TRANSCRIPTION REGULATOR RGT1-RELATED-RELATED"/>
    <property type="match status" value="1"/>
</dbReference>
<feature type="region of interest" description="Disordered" evidence="3">
    <location>
        <begin position="1"/>
        <end position="30"/>
    </location>
</feature>
<dbReference type="GO" id="GO:0008270">
    <property type="term" value="F:zinc ion binding"/>
    <property type="evidence" value="ECO:0007669"/>
    <property type="project" value="InterPro"/>
</dbReference>
<dbReference type="GO" id="GO:0006351">
    <property type="term" value="P:DNA-templated transcription"/>
    <property type="evidence" value="ECO:0007669"/>
    <property type="project" value="InterPro"/>
</dbReference>
<name>A0A428T2V1_9HYPO</name>
<sequence length="1073" mass="121273">MDQYDTQLNTTPQSQPQPNARAVAGSRRYRSKSQRPCDLCRARKVLCNIPEPGQPCQLCERTSRLCTFVGNPGKKQRERASRAQSGGTPPVVPPVAPQFTDTIQASEQPVPQQDDGRHQEMLGITGGHVQGGDQVAGEDLPRLETIISDAMWSSHGGMDWDLSMNHTALPSIENGDRAFQFLGDGQLPDLGPLEGDSPLEGLQNMEAMNRMSTETPASSSVPLQRLSLDQRPDHFTQLVGYSNESDPFCLERFPYNDQEEVDFFRVTYRRFAARGEVPGYPPLHFLQSQTETAVEARRVIDDCMSSNDDRENLEKFVDKTSGVALVKLYFRFIFESLPILSRSLVLQDVEAFVAEAPTGLLAGIYALASPFTAWDEKLCLSRAYSKPNIDALWKISYTCLQRELHFPRLSTIQIFILLINHMPFDTAVVESPFFWSLAASMLAMAQALGLNVDPTGWNLPPWEIRLRRRLWWAVVVEHTWRSITHGRSSMLHDDDWDVSPPTPDDFVVDSNVGPLDDTGHQDPDYFIHMCSLTGISMSVCRRFFSLRAVSRPQALDTLIEQARGPRQKLLDWLENLPESLHIQPAADDAEADDSVKSHASLYVAYYTTHILVLRALLRPIINSNIHLDHLQPSVGTVLQASRGLVQTIIKFIRSLDASHQSAFWPSYTRHCLSYPGLFCYMLSPLVWLHSEDPFRPSDIFEHVRRTTPMVNENPVPDLPALDLDNLDLLNDVDGKHVVALTSNDDVTDLPAWLYGETPGETGWLSNATACAVIIVEQSPRDVDVFYFYFYSYDRGANISQVLEPLKSFAMGMADGMHYGCHVGDWEHNMVRFRDGKPTGIYYSQHSSGAAYEWNDTHLSLEDQRPLVYSAYGSHANFVSPGDHVHDSVLVDYCDDGQLWDPVSSAYFYHMDPISFELTRLFHPESTSPGDSDLTSFFYFNGIWGDAQYADDDPRQRTVPVFGLKRYVSGPRGPIFKGLVRKGLFPDNPEPKKFIQLAVGFLMSWYPCCLRGWRFVVFLTVVFACIILMVVGIRYGVRWCRMRKGYKRIDGEISLEDLVEREEVVLNYSEDGRK</sequence>
<feature type="transmembrane region" description="Helical" evidence="4">
    <location>
        <begin position="1012"/>
        <end position="1036"/>
    </location>
</feature>
<dbReference type="InterPro" id="IPR050797">
    <property type="entry name" value="Carb_Metab_Trans_Reg"/>
</dbReference>
<dbReference type="STRING" id="1325735.A0A428T2V1"/>
<keyword evidence="4" id="KW-0472">Membrane</keyword>
<dbReference type="Pfam" id="PF04082">
    <property type="entry name" value="Fungal_trans"/>
    <property type="match status" value="1"/>
</dbReference>
<dbReference type="CDD" id="cd00067">
    <property type="entry name" value="GAL4"/>
    <property type="match status" value="1"/>
</dbReference>
<keyword evidence="4" id="KW-0812">Transmembrane</keyword>
<dbReference type="InterPro" id="IPR007219">
    <property type="entry name" value="XnlR_reg_dom"/>
</dbReference>
<dbReference type="SUPFAM" id="SSF57701">
    <property type="entry name" value="Zn2/Cys6 DNA-binding domain"/>
    <property type="match status" value="1"/>
</dbReference>
<feature type="domain" description="Zn(2)-C6 fungal-type" evidence="5">
    <location>
        <begin position="36"/>
        <end position="68"/>
    </location>
</feature>
<dbReference type="InterPro" id="IPR036864">
    <property type="entry name" value="Zn2-C6_fun-type_DNA-bd_sf"/>
</dbReference>
<keyword evidence="7" id="KW-1185">Reference proteome</keyword>
<evidence type="ECO:0000256" key="4">
    <source>
        <dbReference type="SAM" id="Phobius"/>
    </source>
</evidence>
<dbReference type="PROSITE" id="PS50048">
    <property type="entry name" value="ZN2_CY6_FUNGAL_2"/>
    <property type="match status" value="1"/>
</dbReference>
<dbReference type="Pfam" id="PF06101">
    <property type="entry name" value="Vps62"/>
    <property type="match status" value="1"/>
</dbReference>
<evidence type="ECO:0000313" key="6">
    <source>
        <dbReference type="EMBL" id="RSL96371.1"/>
    </source>
</evidence>
<evidence type="ECO:0000256" key="2">
    <source>
        <dbReference type="ARBA" id="ARBA00023242"/>
    </source>
</evidence>
<accession>A0A428T2V1</accession>
<dbReference type="PROSITE" id="PS00463">
    <property type="entry name" value="ZN2_CY6_FUNGAL_1"/>
    <property type="match status" value="1"/>
</dbReference>
<keyword evidence="4" id="KW-1133">Transmembrane helix</keyword>
<proteinExistence type="predicted"/>
<protein>
    <recommendedName>
        <fullName evidence="5">Zn(2)-C6 fungal-type domain-containing protein</fullName>
    </recommendedName>
</protein>
<evidence type="ECO:0000256" key="1">
    <source>
        <dbReference type="ARBA" id="ARBA00022723"/>
    </source>
</evidence>
<dbReference type="AlphaFoldDB" id="A0A428T2V1"/>
<dbReference type="InterPro" id="IPR001138">
    <property type="entry name" value="Zn2Cys6_DnaBD"/>
</dbReference>
<keyword evidence="2" id="KW-0539">Nucleus</keyword>
<comment type="caution">
    <text evidence="6">The sequence shown here is derived from an EMBL/GenBank/DDBJ whole genome shotgun (WGS) entry which is preliminary data.</text>
</comment>
<dbReference type="InterPro" id="IPR009291">
    <property type="entry name" value="Vps62"/>
</dbReference>
<dbReference type="GO" id="GO:0003677">
    <property type="term" value="F:DNA binding"/>
    <property type="evidence" value="ECO:0007669"/>
    <property type="project" value="InterPro"/>
</dbReference>
<dbReference type="EMBL" id="NKCK01000139">
    <property type="protein sequence ID" value="RSL96371.1"/>
    <property type="molecule type" value="Genomic_DNA"/>
</dbReference>
<evidence type="ECO:0000313" key="7">
    <source>
        <dbReference type="Proteomes" id="UP000287144"/>
    </source>
</evidence>
<reference evidence="6 7" key="1">
    <citation type="submission" date="2017-06" db="EMBL/GenBank/DDBJ databases">
        <title>Comparative genomic analysis of Ambrosia Fusariam Clade fungi.</title>
        <authorList>
            <person name="Stajich J.E."/>
            <person name="Carrillo J."/>
            <person name="Kijimoto T."/>
            <person name="Eskalen A."/>
            <person name="O'Donnell K."/>
            <person name="Kasson M."/>
        </authorList>
    </citation>
    <scope>NUCLEOTIDE SEQUENCE [LARGE SCALE GENOMIC DNA]</scope>
    <source>
        <strain evidence="6 7">NRRL62579</strain>
    </source>
</reference>
<dbReference type="GO" id="GO:0005634">
    <property type="term" value="C:nucleus"/>
    <property type="evidence" value="ECO:0007669"/>
    <property type="project" value="TreeGrafter"/>
</dbReference>
<organism evidence="6 7">
    <name type="scientific">Fusarium oligoseptatum</name>
    <dbReference type="NCBI Taxonomy" id="2604345"/>
    <lineage>
        <taxon>Eukaryota</taxon>
        <taxon>Fungi</taxon>
        <taxon>Dikarya</taxon>
        <taxon>Ascomycota</taxon>
        <taxon>Pezizomycotina</taxon>
        <taxon>Sordariomycetes</taxon>
        <taxon>Hypocreomycetidae</taxon>
        <taxon>Hypocreales</taxon>
        <taxon>Nectriaceae</taxon>
        <taxon>Fusarium</taxon>
        <taxon>Fusarium solani species complex</taxon>
    </lineage>
</organism>
<evidence type="ECO:0000256" key="3">
    <source>
        <dbReference type="SAM" id="MobiDB-lite"/>
    </source>
</evidence>
<dbReference type="SMART" id="SM00906">
    <property type="entry name" value="Fungal_trans"/>
    <property type="match status" value="1"/>
</dbReference>
<dbReference type="GO" id="GO:0000981">
    <property type="term" value="F:DNA-binding transcription factor activity, RNA polymerase II-specific"/>
    <property type="evidence" value="ECO:0007669"/>
    <property type="project" value="InterPro"/>
</dbReference>
<feature type="compositionally biased region" description="Polar residues" evidence="3">
    <location>
        <begin position="1"/>
        <end position="18"/>
    </location>
</feature>
<dbReference type="Proteomes" id="UP000287144">
    <property type="component" value="Unassembled WGS sequence"/>
</dbReference>
<feature type="region of interest" description="Disordered" evidence="3">
    <location>
        <begin position="69"/>
        <end position="94"/>
    </location>
</feature>
<gene>
    <name evidence="6" type="ORF">CEP52_011523</name>
</gene>
<keyword evidence="1" id="KW-0479">Metal-binding</keyword>
<dbReference type="CDD" id="cd12148">
    <property type="entry name" value="fungal_TF_MHR"/>
    <property type="match status" value="1"/>
</dbReference>
<dbReference type="SMART" id="SM00066">
    <property type="entry name" value="GAL4"/>
    <property type="match status" value="1"/>
</dbReference>
<dbReference type="PANTHER" id="PTHR31668:SF10">
    <property type="entry name" value="ZN(II)2CYS6 TRANSCRIPTION FACTOR (EUROFUNG)"/>
    <property type="match status" value="1"/>
</dbReference>
<dbReference type="GO" id="GO:0001080">
    <property type="term" value="P:nitrogen catabolite activation of transcription from RNA polymerase II promoter"/>
    <property type="evidence" value="ECO:0007669"/>
    <property type="project" value="TreeGrafter"/>
</dbReference>